<accession>W2ZI52</accession>
<dbReference type="EMBL" id="ANIY01001397">
    <property type="protein sequence ID" value="ETP47047.1"/>
    <property type="molecule type" value="Genomic_DNA"/>
</dbReference>
<comment type="caution">
    <text evidence="1">The sequence shown here is derived from an EMBL/GenBank/DDBJ whole genome shotgun (WGS) entry which is preliminary data.</text>
</comment>
<reference evidence="1 2" key="1">
    <citation type="submission" date="2013-11" db="EMBL/GenBank/DDBJ databases">
        <title>The Genome Sequence of Phytophthora parasitica P10297.</title>
        <authorList>
            <consortium name="The Broad Institute Genomics Platform"/>
            <person name="Russ C."/>
            <person name="Tyler B."/>
            <person name="Panabieres F."/>
            <person name="Shan W."/>
            <person name="Tripathy S."/>
            <person name="Grunwald N."/>
            <person name="Machado M."/>
            <person name="Johnson C.S."/>
            <person name="Walker B."/>
            <person name="Young S.K."/>
            <person name="Zeng Q."/>
            <person name="Gargeya S."/>
            <person name="Fitzgerald M."/>
            <person name="Haas B."/>
            <person name="Abouelleil A."/>
            <person name="Allen A.W."/>
            <person name="Alvarado L."/>
            <person name="Arachchi H.M."/>
            <person name="Berlin A.M."/>
            <person name="Chapman S.B."/>
            <person name="Gainer-Dewar J."/>
            <person name="Goldberg J."/>
            <person name="Griggs A."/>
            <person name="Gujja S."/>
            <person name="Hansen M."/>
            <person name="Howarth C."/>
            <person name="Imamovic A."/>
            <person name="Ireland A."/>
            <person name="Larimer J."/>
            <person name="McCowan C."/>
            <person name="Murphy C."/>
            <person name="Pearson M."/>
            <person name="Poon T.W."/>
            <person name="Priest M."/>
            <person name="Roberts A."/>
            <person name="Saif S."/>
            <person name="Shea T."/>
            <person name="Sisk P."/>
            <person name="Sykes S."/>
            <person name="Wortman J."/>
            <person name="Nusbaum C."/>
            <person name="Birren B."/>
        </authorList>
    </citation>
    <scope>NUCLEOTIDE SEQUENCE [LARGE SCALE GENOMIC DNA]</scope>
    <source>
        <strain evidence="1 2">P10297</strain>
    </source>
</reference>
<sequence>RVSTVMTMITTPCQAHPLHRKAGVMGSNGKANATEIEEAIDSGNHPSGVRRLVFATAVRTVTETAHPFPSYLRHLFQEKAAQRVHRHPWMTEFNRDYADLAGVTKKYPVRLFDCSSIPTSLFNENHDACLIDLYFYERFIKSRGVENQRWSPEKHLATWNRFVEKFSRCPEDWLCRLRSNEEIFFKSNGKVAVMIKIHCEYGITVRCH</sequence>
<gene>
    <name evidence="1" type="ORF">F442_06811</name>
</gene>
<organism evidence="1 2">
    <name type="scientific">Phytophthora nicotianae P10297</name>
    <dbReference type="NCBI Taxonomy" id="1317064"/>
    <lineage>
        <taxon>Eukaryota</taxon>
        <taxon>Sar</taxon>
        <taxon>Stramenopiles</taxon>
        <taxon>Oomycota</taxon>
        <taxon>Peronosporomycetes</taxon>
        <taxon>Peronosporales</taxon>
        <taxon>Peronosporaceae</taxon>
        <taxon>Phytophthora</taxon>
    </lineage>
</organism>
<evidence type="ECO:0000313" key="1">
    <source>
        <dbReference type="EMBL" id="ETP47047.1"/>
    </source>
</evidence>
<feature type="non-terminal residue" evidence="1">
    <location>
        <position position="1"/>
    </location>
</feature>
<name>W2ZI52_PHYNI</name>
<protein>
    <submittedName>
        <fullName evidence="1">Uncharacterized protein</fullName>
    </submittedName>
</protein>
<dbReference type="Proteomes" id="UP000018948">
    <property type="component" value="Unassembled WGS sequence"/>
</dbReference>
<evidence type="ECO:0000313" key="2">
    <source>
        <dbReference type="Proteomes" id="UP000018948"/>
    </source>
</evidence>
<dbReference type="AlphaFoldDB" id="W2ZI52"/>
<proteinExistence type="predicted"/>